<dbReference type="PANTHER" id="PTHR10192:SF5">
    <property type="entry name" value="GEPHYRIN"/>
    <property type="match status" value="1"/>
</dbReference>
<evidence type="ECO:0000259" key="7">
    <source>
        <dbReference type="SMART" id="SM00852"/>
    </source>
</evidence>
<dbReference type="InterPro" id="IPR036135">
    <property type="entry name" value="MoeA_linker/N_sf"/>
</dbReference>
<dbReference type="EMBL" id="JAIXNE010000004">
    <property type="protein sequence ID" value="MCA6076817.1"/>
    <property type="molecule type" value="Genomic_DNA"/>
</dbReference>
<evidence type="ECO:0000256" key="3">
    <source>
        <dbReference type="ARBA" id="ARBA00010763"/>
    </source>
</evidence>
<dbReference type="CDD" id="cd00887">
    <property type="entry name" value="MoeA"/>
    <property type="match status" value="1"/>
</dbReference>
<gene>
    <name evidence="8" type="ORF">LDX50_06510</name>
    <name evidence="9" type="ORF">LDX50_12480</name>
    <name evidence="10" type="ORF">LDX50_18200</name>
</gene>
<evidence type="ECO:0000313" key="9">
    <source>
        <dbReference type="EMBL" id="MCA6075689.1"/>
    </source>
</evidence>
<dbReference type="InterPro" id="IPR036425">
    <property type="entry name" value="MoaB/Mog-like_dom_sf"/>
</dbReference>
<keyword evidence="6" id="KW-0460">Magnesium</keyword>
<evidence type="ECO:0000313" key="10">
    <source>
        <dbReference type="EMBL" id="MCA6076817.1"/>
    </source>
</evidence>
<organism evidence="9 11">
    <name type="scientific">Fulvivirga sedimenti</name>
    <dbReference type="NCBI Taxonomy" id="2879465"/>
    <lineage>
        <taxon>Bacteria</taxon>
        <taxon>Pseudomonadati</taxon>
        <taxon>Bacteroidota</taxon>
        <taxon>Cytophagia</taxon>
        <taxon>Cytophagales</taxon>
        <taxon>Fulvivirgaceae</taxon>
        <taxon>Fulvivirga</taxon>
    </lineage>
</organism>
<proteinExistence type="inferred from homology"/>
<keyword evidence="4 6" id="KW-0501">Molybdenum cofactor biosynthesis</keyword>
<dbReference type="GO" id="GO:0005829">
    <property type="term" value="C:cytosol"/>
    <property type="evidence" value="ECO:0007669"/>
    <property type="project" value="TreeGrafter"/>
</dbReference>
<dbReference type="SUPFAM" id="SSF53218">
    <property type="entry name" value="Molybdenum cofactor biosynthesis proteins"/>
    <property type="match status" value="1"/>
</dbReference>
<evidence type="ECO:0000256" key="1">
    <source>
        <dbReference type="ARBA" id="ARBA00002901"/>
    </source>
</evidence>
<comment type="catalytic activity">
    <reaction evidence="5">
        <text>adenylyl-molybdopterin + molybdate = Mo-molybdopterin + AMP + H(+)</text>
        <dbReference type="Rhea" id="RHEA:35047"/>
        <dbReference type="ChEBI" id="CHEBI:15378"/>
        <dbReference type="ChEBI" id="CHEBI:36264"/>
        <dbReference type="ChEBI" id="CHEBI:62727"/>
        <dbReference type="ChEBI" id="CHEBI:71302"/>
        <dbReference type="ChEBI" id="CHEBI:456215"/>
        <dbReference type="EC" id="2.10.1.1"/>
    </reaction>
</comment>
<dbReference type="EMBL" id="JAIXNE010000002">
    <property type="protein sequence ID" value="MCA6074512.1"/>
    <property type="molecule type" value="Genomic_DNA"/>
</dbReference>
<dbReference type="GO" id="GO:0046872">
    <property type="term" value="F:metal ion binding"/>
    <property type="evidence" value="ECO:0007669"/>
    <property type="project" value="UniProtKB-UniRule"/>
</dbReference>
<protein>
    <recommendedName>
        <fullName evidence="6">Molybdopterin molybdenumtransferase</fullName>
        <ecNumber evidence="6">2.10.1.1</ecNumber>
    </recommendedName>
</protein>
<comment type="function">
    <text evidence="1 6">Catalyzes the insertion of molybdate into adenylated molybdopterin with the concomitant release of AMP.</text>
</comment>
<dbReference type="InterPro" id="IPR001453">
    <property type="entry name" value="MoaB/Mog_dom"/>
</dbReference>
<dbReference type="Gene3D" id="3.40.980.10">
    <property type="entry name" value="MoaB/Mog-like domain"/>
    <property type="match status" value="1"/>
</dbReference>
<dbReference type="Gene3D" id="2.40.340.10">
    <property type="entry name" value="MoeA, C-terminal, domain IV"/>
    <property type="match status" value="1"/>
</dbReference>
<dbReference type="InterPro" id="IPR038987">
    <property type="entry name" value="MoeA-like"/>
</dbReference>
<dbReference type="SMART" id="SM00852">
    <property type="entry name" value="MoCF_biosynth"/>
    <property type="match status" value="1"/>
</dbReference>
<dbReference type="Gene3D" id="3.90.105.10">
    <property type="entry name" value="Molybdopterin biosynthesis moea protein, domain 2"/>
    <property type="match status" value="1"/>
</dbReference>
<dbReference type="GO" id="GO:0061599">
    <property type="term" value="F:molybdopterin molybdotransferase activity"/>
    <property type="evidence" value="ECO:0007669"/>
    <property type="project" value="UniProtKB-UniRule"/>
</dbReference>
<keyword evidence="6" id="KW-0808">Transferase</keyword>
<dbReference type="SUPFAM" id="SSF63882">
    <property type="entry name" value="MoeA N-terminal region -like"/>
    <property type="match status" value="1"/>
</dbReference>
<dbReference type="SUPFAM" id="SSF63867">
    <property type="entry name" value="MoeA C-terminal domain-like"/>
    <property type="match status" value="1"/>
</dbReference>
<dbReference type="Pfam" id="PF03453">
    <property type="entry name" value="MoeA_N"/>
    <property type="match status" value="1"/>
</dbReference>
<comment type="caution">
    <text evidence="9">The sequence shown here is derived from an EMBL/GenBank/DDBJ whole genome shotgun (WGS) entry which is preliminary data.</text>
</comment>
<comment type="cofactor">
    <cofactor evidence="6">
        <name>Mg(2+)</name>
        <dbReference type="ChEBI" id="CHEBI:18420"/>
    </cofactor>
</comment>
<dbReference type="Gene3D" id="2.170.190.11">
    <property type="entry name" value="Molybdopterin biosynthesis moea protein, domain 3"/>
    <property type="match status" value="1"/>
</dbReference>
<keyword evidence="6" id="KW-0479">Metal-binding</keyword>
<dbReference type="GO" id="GO:0006777">
    <property type="term" value="P:Mo-molybdopterin cofactor biosynthetic process"/>
    <property type="evidence" value="ECO:0007669"/>
    <property type="project" value="UniProtKB-UniRule"/>
</dbReference>
<comment type="similarity">
    <text evidence="3 6">Belongs to the MoeA family.</text>
</comment>
<evidence type="ECO:0000256" key="2">
    <source>
        <dbReference type="ARBA" id="ARBA00005046"/>
    </source>
</evidence>
<dbReference type="Pfam" id="PF00994">
    <property type="entry name" value="MoCF_biosynth"/>
    <property type="match status" value="1"/>
</dbReference>
<dbReference type="Proteomes" id="UP001139409">
    <property type="component" value="Unassembled WGS sequence"/>
</dbReference>
<keyword evidence="6" id="KW-0500">Molybdenum</keyword>
<dbReference type="AlphaFoldDB" id="A0A9X1HSP1"/>
<dbReference type="PROSITE" id="PS01079">
    <property type="entry name" value="MOCF_BIOSYNTHESIS_2"/>
    <property type="match status" value="1"/>
</dbReference>
<dbReference type="Pfam" id="PF03454">
    <property type="entry name" value="MoeA_C"/>
    <property type="match status" value="1"/>
</dbReference>
<reference evidence="9" key="1">
    <citation type="submission" date="2021-09" db="EMBL/GenBank/DDBJ databases">
        <title>Fulvivirga sp. isolated from coastal sediment.</title>
        <authorList>
            <person name="Yu H."/>
        </authorList>
    </citation>
    <scope>NUCLEOTIDE SEQUENCE</scope>
    <source>
        <strain evidence="9">1062</strain>
    </source>
</reference>
<evidence type="ECO:0000256" key="4">
    <source>
        <dbReference type="ARBA" id="ARBA00023150"/>
    </source>
</evidence>
<evidence type="ECO:0000313" key="11">
    <source>
        <dbReference type="Proteomes" id="UP001139409"/>
    </source>
</evidence>
<dbReference type="RefSeq" id="WP_225697627.1">
    <property type="nucleotide sequence ID" value="NZ_JAIXNE010000002.1"/>
</dbReference>
<dbReference type="InterPro" id="IPR005111">
    <property type="entry name" value="MoeA_C_domain_IV"/>
</dbReference>
<evidence type="ECO:0000256" key="6">
    <source>
        <dbReference type="RuleBase" id="RU365090"/>
    </source>
</evidence>
<name>A0A9X1HSP1_9BACT</name>
<comment type="pathway">
    <text evidence="2 6">Cofactor biosynthesis; molybdopterin biosynthesis.</text>
</comment>
<dbReference type="EC" id="2.10.1.1" evidence="6"/>
<dbReference type="InterPro" id="IPR036688">
    <property type="entry name" value="MoeA_C_domain_IV_sf"/>
</dbReference>
<evidence type="ECO:0000256" key="5">
    <source>
        <dbReference type="ARBA" id="ARBA00047317"/>
    </source>
</evidence>
<dbReference type="InterPro" id="IPR008284">
    <property type="entry name" value="MoCF_biosynth_CS"/>
</dbReference>
<keyword evidence="11" id="KW-1185">Reference proteome</keyword>
<dbReference type="PANTHER" id="PTHR10192">
    <property type="entry name" value="MOLYBDOPTERIN BIOSYNTHESIS PROTEIN"/>
    <property type="match status" value="1"/>
</dbReference>
<evidence type="ECO:0000313" key="8">
    <source>
        <dbReference type="EMBL" id="MCA6074512.1"/>
    </source>
</evidence>
<accession>A0A9X1HSP1</accession>
<feature type="domain" description="MoaB/Mog" evidence="7">
    <location>
        <begin position="179"/>
        <end position="316"/>
    </location>
</feature>
<dbReference type="NCBIfam" id="TIGR00177">
    <property type="entry name" value="molyb_syn"/>
    <property type="match status" value="1"/>
</dbReference>
<sequence>MENLITVEDALNLVLQHTRDFGTESVELENALGRILRDEIVADRDFPPYNRVTMDGIAISHAAFKKGQRTFLIEGVAAAGDKQHELRDSSACLEVMTGAVMPRNADAVIRYEDVFIDGRQATIEVPAVTKHQNIHMKGEDRTAGSCIITPGVKISSPEIGVCATVGKSTVRVSRFPKTIIISTGDELVDIHEVPEPHQIRRSNVYRLKTVLSYFGVPVETAHLKDDESEISEALDQYLKSYDLILISGGVSRGKFDFLPAALEVAGVKKLFHKIKQRPGKPFWFGVHDRATVFAFPGNPVSSFMCMQQYFKPWLQKCLHQQIPPQPRAMLTEDVHFKPDLTYFLEVKISYSENAELLATPVKGNGSGDLANLVDAEAFIVLPSGKDLFQQGEVYPLIFYRE</sequence>
<dbReference type="EMBL" id="JAIXNE010000003">
    <property type="protein sequence ID" value="MCA6075689.1"/>
    <property type="molecule type" value="Genomic_DNA"/>
</dbReference>
<dbReference type="InterPro" id="IPR005110">
    <property type="entry name" value="MoeA_linker/N"/>
</dbReference>